<proteinExistence type="predicted"/>
<keyword evidence="1" id="KW-0812">Transmembrane</keyword>
<sequence>MVCGVSKAVIVSMSFETVAFTCFMIFMFLLHKKFKKGRDGTPTPIRNNNTLQSGVSVINSLQFDNSSRNEAMRTQTRMPFVIANIIKSPDIFRRDRLIFDKFIFDKSN</sequence>
<organism evidence="2 3">
    <name type="scientific">Brachionus plicatilis</name>
    <name type="common">Marine rotifer</name>
    <name type="synonym">Brachionus muelleri</name>
    <dbReference type="NCBI Taxonomy" id="10195"/>
    <lineage>
        <taxon>Eukaryota</taxon>
        <taxon>Metazoa</taxon>
        <taxon>Spiralia</taxon>
        <taxon>Gnathifera</taxon>
        <taxon>Rotifera</taxon>
        <taxon>Eurotatoria</taxon>
        <taxon>Monogononta</taxon>
        <taxon>Pseudotrocha</taxon>
        <taxon>Ploima</taxon>
        <taxon>Brachionidae</taxon>
        <taxon>Brachionus</taxon>
    </lineage>
</organism>
<evidence type="ECO:0000313" key="2">
    <source>
        <dbReference type="EMBL" id="RNA34320.1"/>
    </source>
</evidence>
<dbReference type="EMBL" id="REGN01001498">
    <property type="protein sequence ID" value="RNA34320.1"/>
    <property type="molecule type" value="Genomic_DNA"/>
</dbReference>
<reference evidence="2 3" key="1">
    <citation type="journal article" date="2018" name="Sci. Rep.">
        <title>Genomic signatures of local adaptation to the degree of environmental predictability in rotifers.</title>
        <authorList>
            <person name="Franch-Gras L."/>
            <person name="Hahn C."/>
            <person name="Garcia-Roger E.M."/>
            <person name="Carmona M.J."/>
            <person name="Serra M."/>
            <person name="Gomez A."/>
        </authorList>
    </citation>
    <scope>NUCLEOTIDE SEQUENCE [LARGE SCALE GENOMIC DNA]</scope>
    <source>
        <strain evidence="2">HYR1</strain>
    </source>
</reference>
<keyword evidence="1" id="KW-0472">Membrane</keyword>
<dbReference type="AlphaFoldDB" id="A0A3M7SFH7"/>
<keyword evidence="3" id="KW-1185">Reference proteome</keyword>
<comment type="caution">
    <text evidence="2">The sequence shown here is derived from an EMBL/GenBank/DDBJ whole genome shotgun (WGS) entry which is preliminary data.</text>
</comment>
<feature type="transmembrane region" description="Helical" evidence="1">
    <location>
        <begin position="6"/>
        <end position="30"/>
    </location>
</feature>
<accession>A0A3M7SFH7</accession>
<protein>
    <submittedName>
        <fullName evidence="2">Uncharacterized protein</fullName>
    </submittedName>
</protein>
<gene>
    <name evidence="2" type="ORF">BpHYR1_000167</name>
</gene>
<name>A0A3M7SFH7_BRAPC</name>
<evidence type="ECO:0000313" key="3">
    <source>
        <dbReference type="Proteomes" id="UP000276133"/>
    </source>
</evidence>
<dbReference type="Proteomes" id="UP000276133">
    <property type="component" value="Unassembled WGS sequence"/>
</dbReference>
<keyword evidence="1" id="KW-1133">Transmembrane helix</keyword>
<evidence type="ECO:0000256" key="1">
    <source>
        <dbReference type="SAM" id="Phobius"/>
    </source>
</evidence>